<gene>
    <name evidence="1" type="ORF">BJP25_19115</name>
</gene>
<dbReference type="STRING" id="1193682.BJP25_19115"/>
<keyword evidence="2" id="KW-1185">Reference proteome</keyword>
<dbReference type="AlphaFoldDB" id="A0A1Q9LM42"/>
<proteinExistence type="predicted"/>
<dbReference type="EMBL" id="MKQR01000013">
    <property type="protein sequence ID" value="OLR93063.1"/>
    <property type="molecule type" value="Genomic_DNA"/>
</dbReference>
<name>A0A1Q9LM42_9PSEU</name>
<comment type="caution">
    <text evidence="1">The sequence shown here is derived from an EMBL/GenBank/DDBJ whole genome shotgun (WGS) entry which is preliminary data.</text>
</comment>
<accession>A0A1Q9LM42</accession>
<protein>
    <submittedName>
        <fullName evidence="1">Uncharacterized protein</fullName>
    </submittedName>
</protein>
<reference evidence="1 2" key="1">
    <citation type="submission" date="2016-10" db="EMBL/GenBank/DDBJ databases">
        <title>The Draft Genome Sequence of Actinokineospora bangkokensis 44EHWT reveals the biosynthetic pathway of antifungal compounds Thailandins with unusual extender unit butylmalonyl-CoA.</title>
        <authorList>
            <person name="Greule A."/>
            <person name="Intra B."/>
            <person name="Flemming S."/>
            <person name="Rommel M.G."/>
            <person name="Panbangred W."/>
            <person name="Bechthold A."/>
        </authorList>
    </citation>
    <scope>NUCLEOTIDE SEQUENCE [LARGE SCALE GENOMIC DNA]</scope>
    <source>
        <strain evidence="1 2">44EHW</strain>
    </source>
</reference>
<dbReference type="Proteomes" id="UP000186040">
    <property type="component" value="Unassembled WGS sequence"/>
</dbReference>
<organism evidence="1 2">
    <name type="scientific">Actinokineospora bangkokensis</name>
    <dbReference type="NCBI Taxonomy" id="1193682"/>
    <lineage>
        <taxon>Bacteria</taxon>
        <taxon>Bacillati</taxon>
        <taxon>Actinomycetota</taxon>
        <taxon>Actinomycetes</taxon>
        <taxon>Pseudonocardiales</taxon>
        <taxon>Pseudonocardiaceae</taxon>
        <taxon>Actinokineospora</taxon>
    </lineage>
</organism>
<evidence type="ECO:0000313" key="1">
    <source>
        <dbReference type="EMBL" id="OLR93063.1"/>
    </source>
</evidence>
<dbReference type="RefSeq" id="WP_075975330.1">
    <property type="nucleotide sequence ID" value="NZ_MKQR01000013.1"/>
</dbReference>
<sequence>MSTRPHGPTGRAGTRVTAGLDPVTDLALRTHLAMALHLPLGRYLRVERLPVPRAEAEVAP</sequence>
<evidence type="ECO:0000313" key="2">
    <source>
        <dbReference type="Proteomes" id="UP000186040"/>
    </source>
</evidence>